<name>A0ABP0HNA4_9DINO</name>
<gene>
    <name evidence="1" type="ORF">SCF082_LOCUS2773</name>
</gene>
<feature type="non-terminal residue" evidence="1">
    <location>
        <position position="193"/>
    </location>
</feature>
<sequence>MAEYGTMVNEEGKIDKLPGSIRKVGGWEQYIMVPTSEEAIQWLAYHQSQGHTMSNNETVLIAISFEEHNLIHHQSQKMVTSFQRGYSVQVLQIHAPFDYLLTNKEMNKMRVMHLQYNAIDKFDRYNWENGWIWLYGHTIHVKSMLTLTESSPHHTIFKMAWAHLGQFGQSQLPPDVQLAVGVYKADKKIDAFH</sequence>
<comment type="caution">
    <text evidence="1">The sequence shown here is derived from an EMBL/GenBank/DDBJ whole genome shotgun (WGS) entry which is preliminary data.</text>
</comment>
<proteinExistence type="predicted"/>
<evidence type="ECO:0000313" key="1">
    <source>
        <dbReference type="EMBL" id="CAK8991705.1"/>
    </source>
</evidence>
<accession>A0ABP0HNA4</accession>
<evidence type="ECO:0000313" key="2">
    <source>
        <dbReference type="Proteomes" id="UP001642464"/>
    </source>
</evidence>
<dbReference type="Proteomes" id="UP001642464">
    <property type="component" value="Unassembled WGS sequence"/>
</dbReference>
<reference evidence="1 2" key="1">
    <citation type="submission" date="2024-02" db="EMBL/GenBank/DDBJ databases">
        <authorList>
            <person name="Chen Y."/>
            <person name="Shah S."/>
            <person name="Dougan E. K."/>
            <person name="Thang M."/>
            <person name="Chan C."/>
        </authorList>
    </citation>
    <scope>NUCLEOTIDE SEQUENCE [LARGE SCALE GENOMIC DNA]</scope>
</reference>
<organism evidence="1 2">
    <name type="scientific">Durusdinium trenchii</name>
    <dbReference type="NCBI Taxonomy" id="1381693"/>
    <lineage>
        <taxon>Eukaryota</taxon>
        <taxon>Sar</taxon>
        <taxon>Alveolata</taxon>
        <taxon>Dinophyceae</taxon>
        <taxon>Suessiales</taxon>
        <taxon>Symbiodiniaceae</taxon>
        <taxon>Durusdinium</taxon>
    </lineage>
</organism>
<keyword evidence="2" id="KW-1185">Reference proteome</keyword>
<dbReference type="EMBL" id="CAXAMM010001359">
    <property type="protein sequence ID" value="CAK8991705.1"/>
    <property type="molecule type" value="Genomic_DNA"/>
</dbReference>
<protein>
    <submittedName>
        <fullName evidence="1">Uncharacterized protein</fullName>
    </submittedName>
</protein>